<dbReference type="Proteomes" id="UP000179786">
    <property type="component" value="Unassembled WGS sequence"/>
</dbReference>
<feature type="signal peptide" evidence="1">
    <location>
        <begin position="1"/>
        <end position="21"/>
    </location>
</feature>
<keyword evidence="1" id="KW-0732">Signal</keyword>
<gene>
    <name evidence="2" type="ORF">BET10_16190</name>
</gene>
<proteinExistence type="predicted"/>
<dbReference type="OrthoDB" id="9797498at2"/>
<organism evidence="2 3">
    <name type="scientific">Pseudoalteromonas amylolytica</name>
    <dbReference type="NCBI Taxonomy" id="1859457"/>
    <lineage>
        <taxon>Bacteria</taxon>
        <taxon>Pseudomonadati</taxon>
        <taxon>Pseudomonadota</taxon>
        <taxon>Gammaproteobacteria</taxon>
        <taxon>Alteromonadales</taxon>
        <taxon>Pseudoalteromonadaceae</taxon>
        <taxon>Pseudoalteromonas</taxon>
    </lineage>
</organism>
<accession>A0A1S1MSF7</accession>
<evidence type="ECO:0000313" key="2">
    <source>
        <dbReference type="EMBL" id="OHU89665.1"/>
    </source>
</evidence>
<feature type="chain" id="PRO_5010222122" evidence="1">
    <location>
        <begin position="22"/>
        <end position="287"/>
    </location>
</feature>
<dbReference type="EMBL" id="MKJU01000028">
    <property type="protein sequence ID" value="OHU89665.1"/>
    <property type="molecule type" value="Genomic_DNA"/>
</dbReference>
<keyword evidence="3" id="KW-1185">Reference proteome</keyword>
<dbReference type="STRING" id="1859457.BET10_16190"/>
<evidence type="ECO:0000313" key="3">
    <source>
        <dbReference type="Proteomes" id="UP000179786"/>
    </source>
</evidence>
<sequence length="287" mass="32283">MKVSLSLVGCVLATVTLTSHAAMPKSQILLASEVAGSIKVTPLTSDDSYHNQPVVTENGVYYTQEVTSTQNPQTDLFFYDFASKQSRNLTNSSVSEFSPTLYPHGEGLSSVVVEPDGKQKLWFYPFDENKQPKRIFDHIEPVGYHAWGKGKDLIMFILGEPHTLQYSDLTGHLPTKVAKDIGRTLAFNEAQNIYSFTHHKNGQQWFASFSQKTQQVSDHFVMPEGVQDYTWLDDKKVAYAIGNRVYMRDFTSPKAVSQWHNLSAYCDTNISRLSYKAGKLAFVCDKS</sequence>
<dbReference type="RefSeq" id="WP_070986291.1">
    <property type="nucleotide sequence ID" value="NZ_MKJU01000028.1"/>
</dbReference>
<dbReference type="InterPro" id="IPR011042">
    <property type="entry name" value="6-blade_b-propeller_TolB-like"/>
</dbReference>
<evidence type="ECO:0000256" key="1">
    <source>
        <dbReference type="SAM" id="SignalP"/>
    </source>
</evidence>
<protein>
    <submittedName>
        <fullName evidence="2">Uncharacterized protein</fullName>
    </submittedName>
</protein>
<name>A0A1S1MSF7_9GAMM</name>
<reference evidence="2 3" key="1">
    <citation type="submission" date="2016-09" db="EMBL/GenBank/DDBJ databases">
        <title>Pseudoalteromonas amylolytica sp. nov., isolated from the surface seawater.</title>
        <authorList>
            <person name="Wu Y.-H."/>
            <person name="Cheng H."/>
            <person name="Jin X.-B."/>
            <person name="Wang C.-S."/>
            <person name="Xu X.-W."/>
        </authorList>
    </citation>
    <scope>NUCLEOTIDE SEQUENCE [LARGE SCALE GENOMIC DNA]</scope>
    <source>
        <strain evidence="2 3">JW1</strain>
    </source>
</reference>
<dbReference type="AlphaFoldDB" id="A0A1S1MSF7"/>
<comment type="caution">
    <text evidence="2">The sequence shown here is derived from an EMBL/GenBank/DDBJ whole genome shotgun (WGS) entry which is preliminary data.</text>
</comment>
<dbReference type="Gene3D" id="2.120.10.30">
    <property type="entry name" value="TolB, C-terminal domain"/>
    <property type="match status" value="1"/>
</dbReference>
<dbReference type="SUPFAM" id="SSF69304">
    <property type="entry name" value="Tricorn protease N-terminal domain"/>
    <property type="match status" value="1"/>
</dbReference>